<dbReference type="GO" id="GO:0042030">
    <property type="term" value="F:ATPase inhibitor activity"/>
    <property type="evidence" value="ECO:0007669"/>
    <property type="project" value="TreeGrafter"/>
</dbReference>
<evidence type="ECO:0000256" key="5">
    <source>
        <dbReference type="ARBA" id="ARBA00023136"/>
    </source>
</evidence>
<proteinExistence type="inferred from homology"/>
<feature type="region of interest" description="Disordered" evidence="7">
    <location>
        <begin position="593"/>
        <end position="743"/>
    </location>
</feature>
<feature type="region of interest" description="Disordered" evidence="7">
    <location>
        <begin position="769"/>
        <end position="804"/>
    </location>
</feature>
<evidence type="ECO:0000256" key="1">
    <source>
        <dbReference type="ARBA" id="ARBA00004496"/>
    </source>
</evidence>
<dbReference type="OrthoDB" id="10051712at2759"/>
<comment type="subcellular location">
    <subcellularLocation>
        <location evidence="1">Cytoplasm</location>
    </subcellularLocation>
    <subcellularLocation>
        <location evidence="2">Lysosome membrane</location>
    </subcellularLocation>
</comment>
<dbReference type="Pfam" id="PF14636">
    <property type="entry name" value="FNIP_N"/>
    <property type="match status" value="1"/>
</dbReference>
<evidence type="ECO:0000256" key="7">
    <source>
        <dbReference type="SAM" id="MobiDB-lite"/>
    </source>
</evidence>
<evidence type="ECO:0000313" key="10">
    <source>
        <dbReference type="Proteomes" id="UP000726737"/>
    </source>
</evidence>
<dbReference type="InterPro" id="IPR026156">
    <property type="entry name" value="FNIP_fam"/>
</dbReference>
<evidence type="ECO:0000256" key="4">
    <source>
        <dbReference type="ARBA" id="ARBA00022490"/>
    </source>
</evidence>
<feature type="compositionally biased region" description="Low complexity" evidence="7">
    <location>
        <begin position="771"/>
        <end position="788"/>
    </location>
</feature>
<protein>
    <submittedName>
        <fullName evidence="9">Folliculin-interacting protein 1</fullName>
    </submittedName>
</protein>
<dbReference type="Pfam" id="PF14638">
    <property type="entry name" value="FNIP_C"/>
    <property type="match status" value="1"/>
</dbReference>
<keyword evidence="10" id="KW-1185">Reference proteome</keyword>
<evidence type="ECO:0000256" key="3">
    <source>
        <dbReference type="ARBA" id="ARBA00007541"/>
    </source>
</evidence>
<feature type="domain" description="UDENN FNIP1/2-type" evidence="8">
    <location>
        <begin position="42"/>
        <end position="1023"/>
    </location>
</feature>
<dbReference type="PROSITE" id="PS51836">
    <property type="entry name" value="DENN_FNIP12"/>
    <property type="match status" value="1"/>
</dbReference>
<feature type="compositionally biased region" description="Polar residues" evidence="7">
    <location>
        <begin position="697"/>
        <end position="715"/>
    </location>
</feature>
<evidence type="ECO:0000259" key="8">
    <source>
        <dbReference type="PROSITE" id="PS51836"/>
    </source>
</evidence>
<dbReference type="GO" id="GO:0051087">
    <property type="term" value="F:protein-folding chaperone binding"/>
    <property type="evidence" value="ECO:0007669"/>
    <property type="project" value="TreeGrafter"/>
</dbReference>
<dbReference type="InterPro" id="IPR028085">
    <property type="entry name" value="FNIP_mid_dom"/>
</dbReference>
<dbReference type="PANTHER" id="PTHR21634:SF9">
    <property type="entry name" value="RE13835P"/>
    <property type="match status" value="1"/>
</dbReference>
<keyword evidence="5" id="KW-0472">Membrane</keyword>
<dbReference type="Pfam" id="PF14637">
    <property type="entry name" value="FNIP_M"/>
    <property type="match status" value="1"/>
</dbReference>
<gene>
    <name evidence="9" type="primary">FNIP1</name>
    <name evidence="9" type="ORF">BG011_000003</name>
</gene>
<feature type="compositionally biased region" description="Low complexity" evidence="7">
    <location>
        <begin position="593"/>
        <end position="615"/>
    </location>
</feature>
<reference evidence="9" key="1">
    <citation type="journal article" date="2020" name="Fungal Divers.">
        <title>Resolving the Mortierellaceae phylogeny through synthesis of multi-gene phylogenetics and phylogenomics.</title>
        <authorList>
            <person name="Vandepol N."/>
            <person name="Liber J."/>
            <person name="Desiro A."/>
            <person name="Na H."/>
            <person name="Kennedy M."/>
            <person name="Barry K."/>
            <person name="Grigoriev I.V."/>
            <person name="Miller A.N."/>
            <person name="O'Donnell K."/>
            <person name="Stajich J.E."/>
            <person name="Bonito G."/>
        </authorList>
    </citation>
    <scope>NUCLEOTIDE SEQUENCE</scope>
    <source>
        <strain evidence="9">KOD948</strain>
    </source>
</reference>
<dbReference type="PRINTS" id="PR02073">
    <property type="entry name" value="FOLLICULNIP1"/>
</dbReference>
<dbReference type="PANTHER" id="PTHR21634">
    <property type="entry name" value="RE13835P"/>
    <property type="match status" value="1"/>
</dbReference>
<accession>A0A9P6QI69</accession>
<feature type="compositionally biased region" description="Basic and acidic residues" evidence="7">
    <location>
        <begin position="652"/>
        <end position="662"/>
    </location>
</feature>
<evidence type="ECO:0000256" key="6">
    <source>
        <dbReference type="ARBA" id="ARBA00023228"/>
    </source>
</evidence>
<evidence type="ECO:0000313" key="9">
    <source>
        <dbReference type="EMBL" id="KAG0267692.1"/>
    </source>
</evidence>
<organism evidence="9 10">
    <name type="scientific">Mortierella polycephala</name>
    <dbReference type="NCBI Taxonomy" id="41804"/>
    <lineage>
        <taxon>Eukaryota</taxon>
        <taxon>Fungi</taxon>
        <taxon>Fungi incertae sedis</taxon>
        <taxon>Mucoromycota</taxon>
        <taxon>Mortierellomycotina</taxon>
        <taxon>Mortierellomycetes</taxon>
        <taxon>Mortierellales</taxon>
        <taxon>Mortierellaceae</taxon>
        <taxon>Mortierella</taxon>
    </lineage>
</organism>
<dbReference type="InterPro" id="IPR028084">
    <property type="entry name" value="FNIP_N_dom"/>
</dbReference>
<name>A0A9P6QI69_9FUNG</name>
<feature type="compositionally biased region" description="Low complexity" evidence="7">
    <location>
        <begin position="236"/>
        <end position="245"/>
    </location>
</feature>
<dbReference type="AlphaFoldDB" id="A0A9P6QI69"/>
<dbReference type="Proteomes" id="UP000726737">
    <property type="component" value="Unassembled WGS sequence"/>
</dbReference>
<evidence type="ECO:0000256" key="2">
    <source>
        <dbReference type="ARBA" id="ARBA00004656"/>
    </source>
</evidence>
<dbReference type="InterPro" id="IPR028086">
    <property type="entry name" value="FNIP_C_dom"/>
</dbReference>
<comment type="similarity">
    <text evidence="3">Belongs to the FNIP family.</text>
</comment>
<keyword evidence="4" id="KW-0963">Cytoplasm</keyword>
<feature type="compositionally biased region" description="Polar residues" evidence="7">
    <location>
        <begin position="663"/>
        <end position="680"/>
    </location>
</feature>
<comment type="caution">
    <text evidence="9">The sequence shown here is derived from an EMBL/GenBank/DDBJ whole genome shotgun (WGS) entry which is preliminary data.</text>
</comment>
<feature type="region of interest" description="Disordered" evidence="7">
    <location>
        <begin position="181"/>
        <end position="259"/>
    </location>
</feature>
<keyword evidence="6" id="KW-0458">Lysosome</keyword>
<dbReference type="InterPro" id="IPR037545">
    <property type="entry name" value="DENN_FNIP1/2"/>
</dbReference>
<sequence>MTTPPTPWAMLKFFSKGFSAKDLEEKHTRELLEQECWNLPLFGTQEIRVLMCQEVSAIQDVVLFDSQQVSGSDYSPLDSPSSSPAKSSFKSSSMNSLFGSLRSDRSLSSNLSGSQTMPLRRPTKLIPSIIPKLMFGTTPLAYKGSTTKIHLLNEPAQIMLTKTFSIHPTDVMAYTAASTRRGSFSSNNSNNATTEISGMSTISGHGDYRSHPRASRPMTAFIPESAYTSREDPSKKNVNGVVSSSMPNASTMRAPRTARPGFDTRRMRRASQTSMENGTFNPTPLPSSFSHLDSLGNAKPALTQAARSKSFSIAVFIEVNNNSRLREFVFSHFALIESRLHHLQALCLELLLPICRRIINAKAGLTGNGHVRSIPDLARLSFQQDSRLQEAVCRLQQAIYQLYSAPRIQSPLWLNINTYPNKRATYSASFMTELIHLMEESPASGQLVSEVITAVLSHHVSWVPTIAPADQSLIRANPQGAYDPLWAQLSDIYGNIGTHSRISRTIVVGSNSSFVRRLLYILSYFIRCNEVFLRITEFQDDSDSLLNRPPIPPMPLYSSRTTYDLPEDHESGSPATLIRSISIPKRPRIDTFSATTAARGASSVSRASASSRMTSIGEPTTPIIPQNHQQQHDRDRPVTPTVSARRPLFDTSRPRMDTKDSISTESTPFHSRPTTPTTIESRPDSDRNSAIGVEENGYTNAPQTQDPHSATNNQHLRVDTTRSKNHTLETMGMEDTSRSIRDSGCSTNQDVLLNVPLPVSRVVCSFPPFPGSTTNNSTLTSTVNGGSNPSASEMKQPQQQQEEEEKVLPADILFCKSYGRSLMAPYVDRYMSDFALMGVPKFDFQHFMETDMRETMRHFESHPQERISSTVCIVADANTMKCNVFCAKTFVPPTLLQSSPKTMDNGPGGMGCGGLGSIGAGLAGGFEMRGEPVTRMPHMSASTFIDATLHQMMDLARSGLAAELCLNYLEDRLLQLYQCSRVLSSLVRDQEMLKQYPTLDSMAPLLGLHRSDMSLVLSVCSTYDDVIVGIFE</sequence>
<dbReference type="GO" id="GO:0005737">
    <property type="term" value="C:cytoplasm"/>
    <property type="evidence" value="ECO:0007669"/>
    <property type="project" value="UniProtKB-SubCell"/>
</dbReference>
<dbReference type="EMBL" id="JAAAJA010000001">
    <property type="protein sequence ID" value="KAG0267692.1"/>
    <property type="molecule type" value="Genomic_DNA"/>
</dbReference>
<feature type="compositionally biased region" description="Polar residues" evidence="7">
    <location>
        <begin position="192"/>
        <end position="203"/>
    </location>
</feature>